<dbReference type="Pfam" id="PF03004">
    <property type="entry name" value="Transposase_24"/>
    <property type="match status" value="1"/>
</dbReference>
<feature type="compositionally biased region" description="Polar residues" evidence="2">
    <location>
        <begin position="26"/>
        <end position="49"/>
    </location>
</feature>
<organism evidence="3 4">
    <name type="scientific">Cuscuta campestris</name>
    <dbReference type="NCBI Taxonomy" id="132261"/>
    <lineage>
        <taxon>Eukaryota</taxon>
        <taxon>Viridiplantae</taxon>
        <taxon>Streptophyta</taxon>
        <taxon>Embryophyta</taxon>
        <taxon>Tracheophyta</taxon>
        <taxon>Spermatophyta</taxon>
        <taxon>Magnoliopsida</taxon>
        <taxon>eudicotyledons</taxon>
        <taxon>Gunneridae</taxon>
        <taxon>Pentapetalae</taxon>
        <taxon>asterids</taxon>
        <taxon>lamiids</taxon>
        <taxon>Solanales</taxon>
        <taxon>Convolvulaceae</taxon>
        <taxon>Cuscuteae</taxon>
        <taxon>Cuscuta</taxon>
        <taxon>Cuscuta subgen. Grammica</taxon>
        <taxon>Cuscuta sect. Cleistogrammica</taxon>
    </lineage>
</organism>
<feature type="region of interest" description="Disordered" evidence="2">
    <location>
        <begin position="207"/>
        <end position="228"/>
    </location>
</feature>
<feature type="region of interest" description="Disordered" evidence="2">
    <location>
        <begin position="1"/>
        <end position="62"/>
    </location>
</feature>
<proteinExistence type="predicted"/>
<dbReference type="EMBL" id="OOIL02004034">
    <property type="protein sequence ID" value="VFQ90308.1"/>
    <property type="molecule type" value="Genomic_DNA"/>
</dbReference>
<protein>
    <submittedName>
        <fullName evidence="3">Uncharacterized protein</fullName>
    </submittedName>
</protein>
<evidence type="ECO:0000313" key="3">
    <source>
        <dbReference type="EMBL" id="VFQ90308.1"/>
    </source>
</evidence>
<dbReference type="AlphaFoldDB" id="A0A484MQN1"/>
<dbReference type="Proteomes" id="UP000595140">
    <property type="component" value="Unassembled WGS sequence"/>
</dbReference>
<keyword evidence="4" id="KW-1185">Reference proteome</keyword>
<accession>A0A484MQN1</accession>
<reference evidence="3 4" key="1">
    <citation type="submission" date="2018-04" db="EMBL/GenBank/DDBJ databases">
        <authorList>
            <person name="Vogel A."/>
        </authorList>
    </citation>
    <scope>NUCLEOTIDE SEQUENCE [LARGE SCALE GENOMIC DNA]</scope>
</reference>
<dbReference type="OrthoDB" id="1425988at2759"/>
<gene>
    <name evidence="3" type="ORF">CCAM_LOCUS32084</name>
</gene>
<feature type="region of interest" description="Disordered" evidence="2">
    <location>
        <begin position="396"/>
        <end position="463"/>
    </location>
</feature>
<feature type="region of interest" description="Disordered" evidence="2">
    <location>
        <begin position="236"/>
        <end position="255"/>
    </location>
</feature>
<feature type="coiled-coil region" evidence="1">
    <location>
        <begin position="547"/>
        <end position="574"/>
    </location>
</feature>
<evidence type="ECO:0000313" key="4">
    <source>
        <dbReference type="Proteomes" id="UP000595140"/>
    </source>
</evidence>
<feature type="region of interest" description="Disordered" evidence="2">
    <location>
        <begin position="762"/>
        <end position="793"/>
    </location>
</feature>
<evidence type="ECO:0000256" key="2">
    <source>
        <dbReference type="SAM" id="MobiDB-lite"/>
    </source>
</evidence>
<name>A0A484MQN1_9ASTE</name>
<keyword evidence="1" id="KW-0175">Coiled coil</keyword>
<sequence length="883" mass="100054">MKPIEFIPFRSLPLKTSKRNPDSDNAEPTGNHGQPSNILDHSHGDNSGNGDEVPIRPETPTNSILQPEAELDQPANPNQHNLRWFKDHPPQQVIGDIHGGHADDITQERAFIINALITRTKVNWAKHFFNSVSKHLGKPKQKYLCQGLYLGCILESLGVASEGKKYDARYWLYYLSSKGENRVSSTAEDEGSSDNVLIVSLKKSSKRKQVVSPSPSHEEPHTLAVVNLDEEEEVSAQGELQKKKKRRISSPSTSGNANPDDLLYYDWRAWKVGNSADQLVEWDQQLKNERIIKTCLGQPTNCYCEQILNEEWVWQKTNEDLQLEHLTTSLASEFELDDDYTAVYTPLFINSAAVQENAATPQQEQIQIAFEEELLQSLQFQVQEILTTTCEIYSQTGPEIPEKSTENLEQSPLLETTEEETHEEPSVEVQRSLEEAEEGAQIARMEASEPPVAIFEQQTEDEVRDSLSRDISNYGNEEMEEELVKTVRIDEEDAEQGEDAESLPLQLFHRIPSSNQVTNFQFHSSSASTLPDEIPESWTKKVQGLIESALESQHASFRQEIEKMETRHNQMLEKSEEMYCSNLKDISNSVDKTLEIISLLSLSALAVSSANQVVTQDYIRVLADNQKEAFKLFRHFGTFTAKHKLDVWEEDPEFLKLSKTKKNRRKGKEDGPALGTYCGGSVPFSENMNRLAKKKGGHVSLDEVIIHTKTKKHDGKTWVDPEHAELQAQFFELREEATQNGLQVTDEEIWYSLVEGHNAKNRVPGVGDYEREMRKMNPSSKPRRSSTSSRSTAEISALKEQNQRLQEQIDSLTSNLSLTIQEEIRKLYGGNLPRREAVGTIASHFTNDAQTQEKYNNLKRIKEECGVMQGIGDTAESSKRKKK</sequence>
<dbReference type="InterPro" id="IPR004252">
    <property type="entry name" value="Probable_transposase_24"/>
</dbReference>
<evidence type="ECO:0000256" key="1">
    <source>
        <dbReference type="SAM" id="Coils"/>
    </source>
</evidence>